<gene>
    <name evidence="8" type="ORF">AM587_10004258</name>
    <name evidence="9" type="ORF">AM587_10006591</name>
</gene>
<reference evidence="9 10" key="1">
    <citation type="submission" date="2015-11" db="EMBL/GenBank/DDBJ databases">
        <title>Genomes and virulence difference between two physiological races of Phytophthora nicotianae.</title>
        <authorList>
            <person name="Liu H."/>
            <person name="Ma X."/>
            <person name="Yu H."/>
            <person name="Fang D."/>
            <person name="Li Y."/>
            <person name="Wang X."/>
            <person name="Wang W."/>
            <person name="Dong Y."/>
            <person name="Xiao B."/>
        </authorList>
    </citation>
    <scope>NUCLEOTIDE SEQUENCE [LARGE SCALE GENOMIC DNA]</scope>
    <source>
        <strain evidence="10">race 0</strain>
        <strain evidence="9">Race 0</strain>
    </source>
</reference>
<feature type="compositionally biased region" description="Polar residues" evidence="6">
    <location>
        <begin position="384"/>
        <end position="407"/>
    </location>
</feature>
<feature type="transmembrane region" description="Helical" evidence="7">
    <location>
        <begin position="631"/>
        <end position="651"/>
    </location>
</feature>
<feature type="transmembrane region" description="Helical" evidence="7">
    <location>
        <begin position="657"/>
        <end position="674"/>
    </location>
</feature>
<evidence type="ECO:0000256" key="4">
    <source>
        <dbReference type="ARBA" id="ARBA00022989"/>
    </source>
</evidence>
<name>A0A0W8DNW9_PHYNI</name>
<evidence type="ECO:0000256" key="7">
    <source>
        <dbReference type="SAM" id="Phobius"/>
    </source>
</evidence>
<protein>
    <submittedName>
        <fullName evidence="9">RER1 protein</fullName>
    </submittedName>
</protein>
<feature type="compositionally biased region" description="Basic residues" evidence="6">
    <location>
        <begin position="336"/>
        <end position="345"/>
    </location>
</feature>
<dbReference type="AlphaFoldDB" id="A0A0W8DNW9"/>
<keyword evidence="5 7" id="KW-0472">Membrane</keyword>
<sequence length="777" mass="87246">MSPRTLHHIRVGLPLQHIEHLQMAALASALLKLRLGEDVDLSKIYINRCVVELYALHDNEAAPPAWAARVRLTPELLQKLRQDPQQVLLKLNTATDDGAPKARGSSKKTSVMTVKLASDGEAEETEEQYELLSFPEDPSINHVCTYRRETGDGATGGYSIYKTGAIHQKLLVQRLLDATEKDRIKDKHAKSVLASKSRASKLIDSELEKPAKKQRLTRLSSVPTSRTSGGGSAWSIASGHKRTRKLMLPSALTKEDAKEARERIENRFEVEVEAAPNVSRSEEKTAECETGDSEIEEAPTVVVSKDTAAAARDAEFHALFSSDSEDDDNKVDRSQKQRKKKKSWKGHTSTAVPSVDEQHEGKSVAGAMNKGSLISDSDAIAQPKESTSPATGIGTTNEPSKNESSATEVKKNEERLDIYALKPIKPSSSGIEVKRARVRSALVSDRVKQARLPDLSFFPSAVVQICQRLANYHGRSIILDESDYNAFVETHEQFRQDWEMLDKAYSIEMIKTEGLHLQLEVASPDSNLEQLQQRIEASSSKKAGLLFVRDAMASIQKILHSIQVSVDRFNMKAHTSQTTSDLHNIKEKSISYDTMQGGDSRSLTEPPFIARVSVSIKRKWQYLLDKSTIHVYGRWGVALGLLALYLVRVFYLNAFHIVTYGLGIYLLNLFIGFLSPQMDMESDGPLLPHKQSEEFRPFTRRVPEFQFWYSTFKATIVSLLMTLSSAFDVPVFWPILLIYFIVLFALTMKRQIKHMWKHNYVPWDHGKQVYKGKKNAK</sequence>
<comment type="similarity">
    <text evidence="2">Belongs to the RER1 family.</text>
</comment>
<evidence type="ECO:0000256" key="1">
    <source>
        <dbReference type="ARBA" id="ARBA00004141"/>
    </source>
</evidence>
<dbReference type="GO" id="GO:0006621">
    <property type="term" value="P:protein retention in ER lumen"/>
    <property type="evidence" value="ECO:0007669"/>
    <property type="project" value="TreeGrafter"/>
</dbReference>
<comment type="caution">
    <text evidence="9">The sequence shown here is derived from an EMBL/GenBank/DDBJ whole genome shotgun (WGS) entry which is preliminary data.</text>
</comment>
<dbReference type="EMBL" id="LNFO01000902">
    <property type="protein sequence ID" value="KUF98052.1"/>
    <property type="molecule type" value="Genomic_DNA"/>
</dbReference>
<proteinExistence type="inferred from homology"/>
<feature type="compositionally biased region" description="Polar residues" evidence="6">
    <location>
        <begin position="217"/>
        <end position="227"/>
    </location>
</feature>
<evidence type="ECO:0000256" key="2">
    <source>
        <dbReference type="ARBA" id="ARBA00006070"/>
    </source>
</evidence>
<dbReference type="InterPro" id="IPR004932">
    <property type="entry name" value="Rer1"/>
</dbReference>
<feature type="region of interest" description="Disordered" evidence="6">
    <location>
        <begin position="322"/>
        <end position="363"/>
    </location>
</feature>
<dbReference type="OrthoDB" id="4869960at2759"/>
<feature type="region of interest" description="Disordered" evidence="6">
    <location>
        <begin position="274"/>
        <end position="298"/>
    </location>
</feature>
<comment type="subcellular location">
    <subcellularLocation>
        <location evidence="1">Membrane</location>
        <topology evidence="1">Multi-pass membrane protein</topology>
    </subcellularLocation>
</comment>
<dbReference type="Proteomes" id="UP000052943">
    <property type="component" value="Unassembled WGS sequence"/>
</dbReference>
<feature type="region of interest" description="Disordered" evidence="6">
    <location>
        <begin position="380"/>
        <end position="410"/>
    </location>
</feature>
<organism evidence="9 10">
    <name type="scientific">Phytophthora nicotianae</name>
    <name type="common">Potato buckeye rot agent</name>
    <name type="synonym">Phytophthora parasitica</name>
    <dbReference type="NCBI Taxonomy" id="4792"/>
    <lineage>
        <taxon>Eukaryota</taxon>
        <taxon>Sar</taxon>
        <taxon>Stramenopiles</taxon>
        <taxon>Oomycota</taxon>
        <taxon>Peronosporomycetes</taxon>
        <taxon>Peronosporales</taxon>
        <taxon>Peronosporaceae</taxon>
        <taxon>Phytophthora</taxon>
    </lineage>
</organism>
<dbReference type="EMBL" id="LNFO01005468">
    <property type="protein sequence ID" value="KUF77866.1"/>
    <property type="molecule type" value="Genomic_DNA"/>
</dbReference>
<evidence type="ECO:0000313" key="10">
    <source>
        <dbReference type="Proteomes" id="UP000052943"/>
    </source>
</evidence>
<feature type="region of interest" description="Disordered" evidence="6">
    <location>
        <begin position="204"/>
        <end position="238"/>
    </location>
</feature>
<dbReference type="GO" id="GO:0000139">
    <property type="term" value="C:Golgi membrane"/>
    <property type="evidence" value="ECO:0007669"/>
    <property type="project" value="TreeGrafter"/>
</dbReference>
<evidence type="ECO:0000313" key="8">
    <source>
        <dbReference type="EMBL" id="KUF77866.1"/>
    </source>
</evidence>
<evidence type="ECO:0000256" key="3">
    <source>
        <dbReference type="ARBA" id="ARBA00022692"/>
    </source>
</evidence>
<keyword evidence="3 7" id="KW-0812">Transmembrane</keyword>
<feature type="transmembrane region" description="Helical" evidence="7">
    <location>
        <begin position="731"/>
        <end position="748"/>
    </location>
</feature>
<dbReference type="GO" id="GO:0005783">
    <property type="term" value="C:endoplasmic reticulum"/>
    <property type="evidence" value="ECO:0007669"/>
    <property type="project" value="GOC"/>
</dbReference>
<evidence type="ECO:0000256" key="6">
    <source>
        <dbReference type="SAM" id="MobiDB-lite"/>
    </source>
</evidence>
<dbReference type="Pfam" id="PF03248">
    <property type="entry name" value="Rer1"/>
    <property type="match status" value="1"/>
</dbReference>
<dbReference type="GO" id="GO:0006890">
    <property type="term" value="P:retrograde vesicle-mediated transport, Golgi to endoplasmic reticulum"/>
    <property type="evidence" value="ECO:0007669"/>
    <property type="project" value="TreeGrafter"/>
</dbReference>
<evidence type="ECO:0000256" key="5">
    <source>
        <dbReference type="ARBA" id="ARBA00023136"/>
    </source>
</evidence>
<dbReference type="PANTHER" id="PTHR10743:SF0">
    <property type="entry name" value="PROTEIN RER1"/>
    <property type="match status" value="1"/>
</dbReference>
<keyword evidence="4 7" id="KW-1133">Transmembrane helix</keyword>
<dbReference type="STRING" id="4790.A0A0W8DNW9"/>
<dbReference type="PANTHER" id="PTHR10743">
    <property type="entry name" value="PROTEIN RER1"/>
    <property type="match status" value="1"/>
</dbReference>
<accession>A0A0W8DNW9</accession>
<evidence type="ECO:0000313" key="9">
    <source>
        <dbReference type="EMBL" id="KUF98052.1"/>
    </source>
</evidence>